<keyword evidence="1" id="KW-0812">Transmembrane</keyword>
<protein>
    <submittedName>
        <fullName evidence="2">Uncharacterized protein</fullName>
    </submittedName>
</protein>
<name>A0A2S3HQY1_9POAL</name>
<dbReference type="EMBL" id="CM008050">
    <property type="protein sequence ID" value="PAN28062.1"/>
    <property type="molecule type" value="Genomic_DNA"/>
</dbReference>
<proteinExistence type="predicted"/>
<evidence type="ECO:0000256" key="1">
    <source>
        <dbReference type="SAM" id="Phobius"/>
    </source>
</evidence>
<dbReference type="AlphaFoldDB" id="A0A2S3HQY1"/>
<dbReference type="Gramene" id="PAN28062">
    <property type="protein sequence ID" value="PAN28062"/>
    <property type="gene ID" value="PAHAL_5G128700"/>
</dbReference>
<reference evidence="2" key="1">
    <citation type="submission" date="2018-04" db="EMBL/GenBank/DDBJ databases">
        <title>WGS assembly of Panicum hallii.</title>
        <authorList>
            <person name="Lovell J."/>
            <person name="Jenkins J."/>
            <person name="Lowry D."/>
            <person name="Mamidi S."/>
            <person name="Sreedasyam A."/>
            <person name="Weng X."/>
            <person name="Barry K."/>
            <person name="Bonette J."/>
            <person name="Campitelli B."/>
            <person name="Daum C."/>
            <person name="Gordon S."/>
            <person name="Gould B."/>
            <person name="Lipzen A."/>
            <person name="Macqueen A."/>
            <person name="Palacio-Mejia J."/>
            <person name="Plott C."/>
            <person name="Shakirov E."/>
            <person name="Shu S."/>
            <person name="Yoshinaga Y."/>
            <person name="Zane M."/>
            <person name="Rokhsar D."/>
            <person name="Grimwood J."/>
            <person name="Schmutz J."/>
            <person name="Juenger T."/>
        </authorList>
    </citation>
    <scope>NUCLEOTIDE SEQUENCE [LARGE SCALE GENOMIC DNA]</scope>
    <source>
        <strain evidence="2">FIL2</strain>
    </source>
</reference>
<keyword evidence="1" id="KW-1133">Transmembrane helix</keyword>
<sequence length="125" mass="13738">MCKMECVIELRSKKENLNKGCVFIKCPRNIEGELCASNYVEVNLEATEACMARAGVKSGGYEPFVEEEEAEAESMNFASVGVRSSSGGKIYDCEMEAKMDKLISAVKMLIVCICVSIALVVYMLK</sequence>
<organism evidence="2">
    <name type="scientific">Panicum hallii</name>
    <dbReference type="NCBI Taxonomy" id="206008"/>
    <lineage>
        <taxon>Eukaryota</taxon>
        <taxon>Viridiplantae</taxon>
        <taxon>Streptophyta</taxon>
        <taxon>Embryophyta</taxon>
        <taxon>Tracheophyta</taxon>
        <taxon>Spermatophyta</taxon>
        <taxon>Magnoliopsida</taxon>
        <taxon>Liliopsida</taxon>
        <taxon>Poales</taxon>
        <taxon>Poaceae</taxon>
        <taxon>PACMAD clade</taxon>
        <taxon>Panicoideae</taxon>
        <taxon>Panicodae</taxon>
        <taxon>Paniceae</taxon>
        <taxon>Panicinae</taxon>
        <taxon>Panicum</taxon>
        <taxon>Panicum sect. Panicum</taxon>
    </lineage>
</organism>
<keyword evidence="1" id="KW-0472">Membrane</keyword>
<dbReference type="Proteomes" id="UP000243499">
    <property type="component" value="Chromosome 5"/>
</dbReference>
<feature type="transmembrane region" description="Helical" evidence="1">
    <location>
        <begin position="105"/>
        <end position="124"/>
    </location>
</feature>
<accession>A0A2S3HQY1</accession>
<evidence type="ECO:0000313" key="2">
    <source>
        <dbReference type="EMBL" id="PAN28062.1"/>
    </source>
</evidence>
<gene>
    <name evidence="2" type="ORF">PAHAL_5G128700</name>
</gene>